<dbReference type="EMBL" id="MN604230">
    <property type="protein sequence ID" value="QGF21745.1"/>
    <property type="molecule type" value="Genomic_DNA"/>
</dbReference>
<proteinExistence type="predicted"/>
<name>A0A5Q2FA63_9CAUD</name>
<accession>A0A5Q2FA63</accession>
<evidence type="ECO:0000313" key="1">
    <source>
        <dbReference type="EMBL" id="QGF21745.1"/>
    </source>
</evidence>
<keyword evidence="2" id="KW-1185">Reference proteome</keyword>
<organism evidence="1 2">
    <name type="scientific">Bacillus phage vB_BcM_Sam112</name>
    <dbReference type="NCBI Taxonomy" id="2663324"/>
    <lineage>
        <taxon>Viruses</taxon>
        <taxon>Duplodnaviria</taxon>
        <taxon>Heunggongvirae</taxon>
        <taxon>Uroviricota</taxon>
        <taxon>Caudoviricetes</taxon>
        <taxon>Trautnerviridae</taxon>
        <taxon>Prospektnaukivirus</taxon>
        <taxon>Prospektnaukivirus sam112</taxon>
    </lineage>
</organism>
<evidence type="ECO:0000313" key="2">
    <source>
        <dbReference type="Proteomes" id="UP000343370"/>
    </source>
</evidence>
<sequence length="46" mass="5625">MSKKRRRKDGFIPVVRMFLSIVRIIKTTQKRRRNDRKATEKHTINN</sequence>
<protein>
    <submittedName>
        <fullName evidence="1">Uncharacterized protein</fullName>
    </submittedName>
</protein>
<gene>
    <name evidence="1" type="ORF">Sam112_gp43</name>
</gene>
<dbReference type="Proteomes" id="UP000343370">
    <property type="component" value="Segment"/>
</dbReference>
<reference evidence="1 2" key="1">
    <citation type="submission" date="2019-10" db="EMBL/GenBank/DDBJ databases">
        <authorList>
            <person name="Kazantseva O."/>
            <person name="Piligrimova E."/>
            <person name="Shadrin A."/>
            <person name="Zagorodny V."/>
        </authorList>
    </citation>
    <scope>NUCLEOTIDE SEQUENCE [LARGE SCALE GENOMIC DNA]</scope>
</reference>